<comment type="caution">
    <text evidence="4">The sequence shown here is derived from an EMBL/GenBank/DDBJ whole genome shotgun (WGS) entry which is preliminary data.</text>
</comment>
<evidence type="ECO:0000259" key="3">
    <source>
        <dbReference type="PROSITE" id="PS50887"/>
    </source>
</evidence>
<feature type="transmembrane region" description="Helical" evidence="1">
    <location>
        <begin position="156"/>
        <end position="179"/>
    </location>
</feature>
<feature type="signal peptide" evidence="2">
    <location>
        <begin position="1"/>
        <end position="21"/>
    </location>
</feature>
<dbReference type="InterPro" id="IPR000160">
    <property type="entry name" value="GGDEF_dom"/>
</dbReference>
<dbReference type="Pfam" id="PF00990">
    <property type="entry name" value="GGDEF"/>
    <property type="match status" value="1"/>
</dbReference>
<feature type="transmembrane region" description="Helical" evidence="1">
    <location>
        <begin position="186"/>
        <end position="205"/>
    </location>
</feature>
<feature type="transmembrane region" description="Helical" evidence="1">
    <location>
        <begin position="225"/>
        <end position="241"/>
    </location>
</feature>
<protein>
    <submittedName>
        <fullName evidence="4">Diguanylate cyclase (GGDEF)-like protein</fullName>
    </submittedName>
</protein>
<evidence type="ECO:0000256" key="1">
    <source>
        <dbReference type="SAM" id="Phobius"/>
    </source>
</evidence>
<name>A0A4R6JMG4_9ACTN</name>
<feature type="transmembrane region" description="Helical" evidence="1">
    <location>
        <begin position="31"/>
        <end position="48"/>
    </location>
</feature>
<dbReference type="PANTHER" id="PTHR44757">
    <property type="entry name" value="DIGUANYLATE CYCLASE DGCP"/>
    <property type="match status" value="1"/>
</dbReference>
<dbReference type="AlphaFoldDB" id="A0A4R6JMG4"/>
<evidence type="ECO:0000256" key="2">
    <source>
        <dbReference type="SAM" id="SignalP"/>
    </source>
</evidence>
<feature type="transmembrane region" description="Helical" evidence="1">
    <location>
        <begin position="261"/>
        <end position="280"/>
    </location>
</feature>
<dbReference type="RefSeq" id="WP_133872198.1">
    <property type="nucleotide sequence ID" value="NZ_BOMD01000094.1"/>
</dbReference>
<dbReference type="NCBIfam" id="TIGR00254">
    <property type="entry name" value="GGDEF"/>
    <property type="match status" value="1"/>
</dbReference>
<evidence type="ECO:0000313" key="4">
    <source>
        <dbReference type="EMBL" id="TDO37603.1"/>
    </source>
</evidence>
<dbReference type="InterPro" id="IPR052155">
    <property type="entry name" value="Biofilm_reg_signaling"/>
</dbReference>
<accession>A0A4R6JMG4</accession>
<evidence type="ECO:0000313" key="5">
    <source>
        <dbReference type="Proteomes" id="UP000294901"/>
    </source>
</evidence>
<dbReference type="SUPFAM" id="SSF55073">
    <property type="entry name" value="Nucleotide cyclase"/>
    <property type="match status" value="1"/>
</dbReference>
<proteinExistence type="predicted"/>
<keyword evidence="1" id="KW-1133">Transmembrane helix</keyword>
<dbReference type="InterPro" id="IPR043128">
    <property type="entry name" value="Rev_trsase/Diguanyl_cyclase"/>
</dbReference>
<reference evidence="4 5" key="1">
    <citation type="submission" date="2019-03" db="EMBL/GenBank/DDBJ databases">
        <title>Sequencing the genomes of 1000 actinobacteria strains.</title>
        <authorList>
            <person name="Klenk H.-P."/>
        </authorList>
    </citation>
    <scope>NUCLEOTIDE SEQUENCE [LARGE SCALE GENOMIC DNA]</scope>
    <source>
        <strain evidence="4 5">DSM 43805</strain>
    </source>
</reference>
<feature type="transmembrane region" description="Helical" evidence="1">
    <location>
        <begin position="95"/>
        <end position="112"/>
    </location>
</feature>
<organism evidence="4 5">
    <name type="scientific">Paractinoplanes brasiliensis</name>
    <dbReference type="NCBI Taxonomy" id="52695"/>
    <lineage>
        <taxon>Bacteria</taxon>
        <taxon>Bacillati</taxon>
        <taxon>Actinomycetota</taxon>
        <taxon>Actinomycetes</taxon>
        <taxon>Micromonosporales</taxon>
        <taxon>Micromonosporaceae</taxon>
        <taxon>Paractinoplanes</taxon>
    </lineage>
</organism>
<feature type="chain" id="PRO_5038532372" evidence="2">
    <location>
        <begin position="22"/>
        <end position="478"/>
    </location>
</feature>
<dbReference type="InterPro" id="IPR029787">
    <property type="entry name" value="Nucleotide_cyclase"/>
</dbReference>
<feature type="transmembrane region" description="Helical" evidence="1">
    <location>
        <begin position="286"/>
        <end position="306"/>
    </location>
</feature>
<keyword evidence="1" id="KW-0812">Transmembrane</keyword>
<dbReference type="EMBL" id="SNWR01000001">
    <property type="protein sequence ID" value="TDO37603.1"/>
    <property type="molecule type" value="Genomic_DNA"/>
</dbReference>
<dbReference type="Proteomes" id="UP000294901">
    <property type="component" value="Unassembled WGS sequence"/>
</dbReference>
<feature type="transmembrane region" description="Helical" evidence="1">
    <location>
        <begin position="124"/>
        <end position="144"/>
    </location>
</feature>
<feature type="domain" description="GGDEF" evidence="3">
    <location>
        <begin position="353"/>
        <end position="478"/>
    </location>
</feature>
<dbReference type="CDD" id="cd01949">
    <property type="entry name" value="GGDEF"/>
    <property type="match status" value="1"/>
</dbReference>
<dbReference type="PROSITE" id="PS50887">
    <property type="entry name" value="GGDEF"/>
    <property type="match status" value="1"/>
</dbReference>
<dbReference type="PANTHER" id="PTHR44757:SF2">
    <property type="entry name" value="BIOFILM ARCHITECTURE MAINTENANCE PROTEIN MBAA"/>
    <property type="match status" value="1"/>
</dbReference>
<keyword evidence="5" id="KW-1185">Reference proteome</keyword>
<sequence>MRRVPAPVVPACALVAGTVSAVAPGTAVAHWSYLVAFTAFVALAWVRWRGLRGPARSGYAFIVAALSVWLAGDLLFDALTWVTDDGLGDVSPSDLLWVSGYPLLAAGLVRLTQLRAPGRLREGLLDGLAMATVVAWLFWQFIILPAAENERLSLPVVVGAFYPFGDVLLFTALAILVLAPGTKRGPTLYLVGALALTLIGDVGISTMPELFPNLSLDLQLDRLDGLLLVANSLLVAAVAHPEADRIGDRVPAEQRLHPARVVFLGVALLVLPTVAGLRHYDTTLSRVSLLVSVVLLTSLILVRFVLVVREQERIRAVLAHQAEHDQLTGLANRPALLSRLELALSETPGGNPYGPVLFYLDLNGFKQVNDRFGHAAGDFVLVEFARRLEAVLRPGDVAARLGGDEFVVLASDVHDEHDAEAMATRLRSLASDPVRRGKDLYPIGVSVGMAAAGQHHEPDALLAAADAKMFHEKHLTRV</sequence>
<keyword evidence="1" id="KW-0472">Membrane</keyword>
<keyword evidence="2" id="KW-0732">Signal</keyword>
<dbReference type="Gene3D" id="3.30.70.270">
    <property type="match status" value="1"/>
</dbReference>
<dbReference type="OrthoDB" id="3514519at2"/>
<feature type="transmembrane region" description="Helical" evidence="1">
    <location>
        <begin position="60"/>
        <end position="83"/>
    </location>
</feature>
<gene>
    <name evidence="4" type="ORF">C8E87_1235</name>
</gene>
<dbReference type="SMART" id="SM00267">
    <property type="entry name" value="GGDEF"/>
    <property type="match status" value="1"/>
</dbReference>